<evidence type="ECO:0000313" key="1">
    <source>
        <dbReference type="EMBL" id="OPA74583.1"/>
    </source>
</evidence>
<evidence type="ECO:0000313" key="2">
    <source>
        <dbReference type="Proteomes" id="UP000190188"/>
    </source>
</evidence>
<keyword evidence="2" id="KW-1185">Reference proteome</keyword>
<protein>
    <submittedName>
        <fullName evidence="1">Beta-mannanase</fullName>
    </submittedName>
</protein>
<dbReference type="STRING" id="1324314.BVG16_22720"/>
<dbReference type="OrthoDB" id="2912988at2"/>
<dbReference type="RefSeq" id="WP_078501496.1">
    <property type="nucleotide sequence ID" value="NZ_MSZX01000010.1"/>
</dbReference>
<proteinExistence type="predicted"/>
<comment type="caution">
    <text evidence="1">The sequence shown here is derived from an EMBL/GenBank/DDBJ whole genome shotgun (WGS) entry which is preliminary data.</text>
</comment>
<gene>
    <name evidence="1" type="ORF">BVG16_22720</name>
</gene>
<accession>A0A1T2X4T6</accession>
<dbReference type="EMBL" id="MSZX01000010">
    <property type="protein sequence ID" value="OPA74583.1"/>
    <property type="molecule type" value="Genomic_DNA"/>
</dbReference>
<dbReference type="AlphaFoldDB" id="A0A1T2X4T6"/>
<name>A0A1T2X4T6_9BACL</name>
<sequence>MQFMDAHATSPIIRDLHTSVNDNRCTLRWLWPSDVQSVYIHKVHASEQVDDTPDARALKLYTKDEFKANNGYQDRLDGVGRWIYTIYASTTVDGETRLIRQPEYGNRIEVSTGKANIYYTIRLKSGLFQKYKSAQIQVTSEVPLAKDVLCYVKKQGGYPTHKEDGTVYPFVESFPAGKTSLPVIEIGKNDFIRLFFTDGRKYGHIYALIPE</sequence>
<organism evidence="1 2">
    <name type="scientific">Paenibacillus selenitireducens</name>
    <dbReference type="NCBI Taxonomy" id="1324314"/>
    <lineage>
        <taxon>Bacteria</taxon>
        <taxon>Bacillati</taxon>
        <taxon>Bacillota</taxon>
        <taxon>Bacilli</taxon>
        <taxon>Bacillales</taxon>
        <taxon>Paenibacillaceae</taxon>
        <taxon>Paenibacillus</taxon>
    </lineage>
</organism>
<dbReference type="Proteomes" id="UP000190188">
    <property type="component" value="Unassembled WGS sequence"/>
</dbReference>
<reference evidence="1 2" key="1">
    <citation type="submission" date="2017-01" db="EMBL/GenBank/DDBJ databases">
        <title>Genome analysis of Paenibacillus selenitrireducens ES3-24.</title>
        <authorList>
            <person name="Xu D."/>
            <person name="Yao R."/>
            <person name="Zheng S."/>
        </authorList>
    </citation>
    <scope>NUCLEOTIDE SEQUENCE [LARGE SCALE GENOMIC DNA]</scope>
    <source>
        <strain evidence="1 2">ES3-24</strain>
    </source>
</reference>